<evidence type="ECO:0000259" key="2">
    <source>
        <dbReference type="Pfam" id="PF12275"/>
    </source>
</evidence>
<evidence type="ECO:0000313" key="3">
    <source>
        <dbReference type="EMBL" id="MFC7337359.1"/>
    </source>
</evidence>
<keyword evidence="1" id="KW-0732">Signal</keyword>
<reference evidence="4" key="1">
    <citation type="journal article" date="2019" name="Int. J. Syst. Evol. Microbiol.">
        <title>The Global Catalogue of Microorganisms (GCM) 10K type strain sequencing project: providing services to taxonomists for standard genome sequencing and annotation.</title>
        <authorList>
            <consortium name="The Broad Institute Genomics Platform"/>
            <consortium name="The Broad Institute Genome Sequencing Center for Infectious Disease"/>
            <person name="Wu L."/>
            <person name="Ma J."/>
        </authorList>
    </citation>
    <scope>NUCLEOTIDE SEQUENCE [LARGE SCALE GENOMIC DNA]</scope>
    <source>
        <strain evidence="4">CGMCC 4.1467</strain>
    </source>
</reference>
<dbReference type="Pfam" id="PF12275">
    <property type="entry name" value="DUF3616"/>
    <property type="match status" value="2"/>
</dbReference>
<sequence>MASFLASRILSPLILSTLTSLACRADMEPSRWRMENLSGKWYCAGFENSLDLSGIAAANREHCLIGSDESFYVQPGVIDYGKQRIESRRPIALPIVSGDREKAEIDIEGVCYSPESQAYFVVGSHGVSKKKGDVDPERHAVHRLGVDSQSKEVKPGEIRRSSLLPWLQTTPQLAAHLNQPLQQNGLNIEGLTCVGETLYFGLRSPNKNGRAFVIELEASELFDGTPRELKVHGIDLGKARGIRELVAVKGGFVIVTGNASAEATKKFPETLAPGPDQQFDLLFWDGLNPTPEMIGTLPENPGKAEGLLVLDDADAHIDLLVLYDSLPGGMPVSVRLHR</sequence>
<accession>A0ABW2L6J9</accession>
<dbReference type="Proteomes" id="UP001596472">
    <property type="component" value="Unassembled WGS sequence"/>
</dbReference>
<feature type="chain" id="PRO_5045299685" evidence="1">
    <location>
        <begin position="23"/>
        <end position="338"/>
    </location>
</feature>
<keyword evidence="4" id="KW-1185">Reference proteome</keyword>
<dbReference type="EMBL" id="JBHTBS010000004">
    <property type="protein sequence ID" value="MFC7337359.1"/>
    <property type="molecule type" value="Genomic_DNA"/>
</dbReference>
<dbReference type="RefSeq" id="WP_379711573.1">
    <property type="nucleotide sequence ID" value="NZ_JBHTBS010000004.1"/>
</dbReference>
<protein>
    <submittedName>
        <fullName evidence="3">DUF6910 family protein</fullName>
    </submittedName>
</protein>
<feature type="domain" description="DUF3616" evidence="2">
    <location>
        <begin position="51"/>
        <end position="144"/>
    </location>
</feature>
<proteinExistence type="predicted"/>
<dbReference type="InterPro" id="IPR022060">
    <property type="entry name" value="DUF3616"/>
</dbReference>
<evidence type="ECO:0000313" key="4">
    <source>
        <dbReference type="Proteomes" id="UP001596472"/>
    </source>
</evidence>
<gene>
    <name evidence="3" type="ORF">ACFQY0_09250</name>
</gene>
<comment type="caution">
    <text evidence="3">The sequence shown here is derived from an EMBL/GenBank/DDBJ whole genome shotgun (WGS) entry which is preliminary data.</text>
</comment>
<feature type="domain" description="DUF3616" evidence="2">
    <location>
        <begin position="160"/>
        <end position="325"/>
    </location>
</feature>
<organism evidence="3 4">
    <name type="scientific">Haloferula chungangensis</name>
    <dbReference type="NCBI Taxonomy" id="1048331"/>
    <lineage>
        <taxon>Bacteria</taxon>
        <taxon>Pseudomonadati</taxon>
        <taxon>Verrucomicrobiota</taxon>
        <taxon>Verrucomicrobiia</taxon>
        <taxon>Verrucomicrobiales</taxon>
        <taxon>Verrucomicrobiaceae</taxon>
        <taxon>Haloferula</taxon>
    </lineage>
</organism>
<evidence type="ECO:0000256" key="1">
    <source>
        <dbReference type="SAM" id="SignalP"/>
    </source>
</evidence>
<name>A0ABW2L6J9_9BACT</name>
<feature type="signal peptide" evidence="1">
    <location>
        <begin position="1"/>
        <end position="22"/>
    </location>
</feature>